<keyword evidence="2" id="KW-1185">Reference proteome</keyword>
<protein>
    <submittedName>
        <fullName evidence="1">Uncharacterized protein</fullName>
    </submittedName>
</protein>
<organism evidence="1 2">
    <name type="scientific">Aquariibacter albus</name>
    <dbReference type="NCBI Taxonomy" id="2759899"/>
    <lineage>
        <taxon>Bacteria</taxon>
        <taxon>Pseudomonadati</taxon>
        <taxon>Pseudomonadota</taxon>
        <taxon>Betaproteobacteria</taxon>
        <taxon>Burkholderiales</taxon>
        <taxon>Sphaerotilaceae</taxon>
        <taxon>Aquariibacter</taxon>
    </lineage>
</organism>
<dbReference type="Proteomes" id="UP000586093">
    <property type="component" value="Unassembled WGS sequence"/>
</dbReference>
<dbReference type="EMBL" id="JACIVI010000001">
    <property type="protein sequence ID" value="MBB1161502.1"/>
    <property type="molecule type" value="Genomic_DNA"/>
</dbReference>
<reference evidence="1 2" key="1">
    <citation type="submission" date="2020-08" db="EMBL/GenBank/DDBJ databases">
        <title>Aquariorum lacteus gen. nov., sp. nov., a new member of the family Comamonadaceae, isolated from freshwater aquarium.</title>
        <authorList>
            <person name="Chun S.-J."/>
        </authorList>
    </citation>
    <scope>NUCLEOTIDE SEQUENCE [LARGE SCALE GENOMIC DNA]</scope>
    <source>
        <strain evidence="1 2">SJAQ100</strain>
    </source>
</reference>
<gene>
    <name evidence="1" type="ORF">H4F90_05855</name>
</gene>
<comment type="caution">
    <text evidence="1">The sequence shown here is derived from an EMBL/GenBank/DDBJ whole genome shotgun (WGS) entry which is preliminary data.</text>
</comment>
<evidence type="ECO:0000313" key="2">
    <source>
        <dbReference type="Proteomes" id="UP000586093"/>
    </source>
</evidence>
<accession>A0A839HKD4</accession>
<name>A0A839HKD4_9BURK</name>
<evidence type="ECO:0000313" key="1">
    <source>
        <dbReference type="EMBL" id="MBB1161502.1"/>
    </source>
</evidence>
<proteinExistence type="predicted"/>
<dbReference type="AlphaFoldDB" id="A0A839HKD4"/>
<sequence>MQITLNTKPLVALLHLAAKGDIRTYLNTVHVEASAREHFLVASNGQIIGAMRQEQGIEEGPEAFTVQVPRAVVEALRKAGPSIHLHSPNGLAWTATDTLTGSSHRWHADGLHYPDWRRAIPVRANGETAQFNPENLLAMHKFSAAKGAKTTNNESAFLIAHNGEDGALVQVRGVPEFVGLLMPWRRAFVEKHLRMEPPSWVRALAATEADCDLA</sequence>
<dbReference type="RefSeq" id="WP_182662338.1">
    <property type="nucleotide sequence ID" value="NZ_JACIVI010000001.1"/>
</dbReference>